<dbReference type="PANTHER" id="PTHR43280:SF32">
    <property type="entry name" value="TRANSCRIPTIONAL REGULATORY PROTEIN"/>
    <property type="match status" value="1"/>
</dbReference>
<keyword evidence="6" id="KW-1185">Reference proteome</keyword>
<dbReference type="PROSITE" id="PS01124">
    <property type="entry name" value="HTH_ARAC_FAMILY_2"/>
    <property type="match status" value="1"/>
</dbReference>
<gene>
    <name evidence="5" type="ORF">GCM10011516_08420</name>
</gene>
<dbReference type="InterPro" id="IPR037923">
    <property type="entry name" value="HTH-like"/>
</dbReference>
<dbReference type="SUPFAM" id="SSF51215">
    <property type="entry name" value="Regulatory protein AraC"/>
    <property type="match status" value="1"/>
</dbReference>
<dbReference type="GO" id="GO:0043565">
    <property type="term" value="F:sequence-specific DNA binding"/>
    <property type="evidence" value="ECO:0007669"/>
    <property type="project" value="InterPro"/>
</dbReference>
<keyword evidence="3" id="KW-0804">Transcription</keyword>
<dbReference type="AlphaFoldDB" id="A0A8H9KSQ5"/>
<accession>A0A8H9KSQ5</accession>
<dbReference type="InterPro" id="IPR020449">
    <property type="entry name" value="Tscrpt_reg_AraC-type_HTH"/>
</dbReference>
<dbReference type="InterPro" id="IPR018060">
    <property type="entry name" value="HTH_AraC"/>
</dbReference>
<dbReference type="Gene3D" id="1.10.10.60">
    <property type="entry name" value="Homeodomain-like"/>
    <property type="match status" value="1"/>
</dbReference>
<dbReference type="SUPFAM" id="SSF46689">
    <property type="entry name" value="Homeodomain-like"/>
    <property type="match status" value="1"/>
</dbReference>
<dbReference type="Pfam" id="PF12833">
    <property type="entry name" value="HTH_18"/>
    <property type="match status" value="1"/>
</dbReference>
<evidence type="ECO:0000256" key="3">
    <source>
        <dbReference type="ARBA" id="ARBA00023163"/>
    </source>
</evidence>
<evidence type="ECO:0000313" key="6">
    <source>
        <dbReference type="Proteomes" id="UP000614460"/>
    </source>
</evidence>
<protein>
    <submittedName>
        <fullName evidence="5">AraC family transcriptional regulator</fullName>
    </submittedName>
</protein>
<reference evidence="5" key="2">
    <citation type="submission" date="2020-09" db="EMBL/GenBank/DDBJ databases">
        <authorList>
            <person name="Sun Q."/>
            <person name="Zhou Y."/>
        </authorList>
    </citation>
    <scope>NUCLEOTIDE SEQUENCE</scope>
    <source>
        <strain evidence="5">CGMCC 1.15966</strain>
    </source>
</reference>
<evidence type="ECO:0000256" key="1">
    <source>
        <dbReference type="ARBA" id="ARBA00023015"/>
    </source>
</evidence>
<dbReference type="GO" id="GO:0003700">
    <property type="term" value="F:DNA-binding transcription factor activity"/>
    <property type="evidence" value="ECO:0007669"/>
    <property type="project" value="InterPro"/>
</dbReference>
<keyword evidence="1" id="KW-0805">Transcription regulation</keyword>
<keyword evidence="2" id="KW-0238">DNA-binding</keyword>
<comment type="caution">
    <text evidence="5">The sequence shown here is derived from an EMBL/GenBank/DDBJ whole genome shotgun (WGS) entry which is preliminary data.</text>
</comment>
<dbReference type="Proteomes" id="UP000614460">
    <property type="component" value="Unassembled WGS sequence"/>
</dbReference>
<evidence type="ECO:0000256" key="2">
    <source>
        <dbReference type="ARBA" id="ARBA00023125"/>
    </source>
</evidence>
<dbReference type="PRINTS" id="PR00032">
    <property type="entry name" value="HTHARAC"/>
</dbReference>
<proteinExistence type="predicted"/>
<feature type="domain" description="HTH araC/xylS-type" evidence="4">
    <location>
        <begin position="136"/>
        <end position="233"/>
    </location>
</feature>
<dbReference type="InterPro" id="IPR009057">
    <property type="entry name" value="Homeodomain-like_sf"/>
</dbReference>
<evidence type="ECO:0000259" key="4">
    <source>
        <dbReference type="PROSITE" id="PS01124"/>
    </source>
</evidence>
<sequence length="233" mass="27303">MLFEKGSGEHTIDFKTYPISDNQIHVLFPNQVHTWNIEIPSKAYHLMIDKVFFEKLSLHFRHSFAYYQQHPVISLSPKVLRKLRYEFKAIQEELNDSNGLADLIHSRVSVIASILSKEVEINMLNEDNNPYSLRLIQLQELLEIYFREEKKVEFYADELHIFASQLSKICRKYLSASPAQLIHQRLVLEAKRLLKSTDQSIKEIAFQLGFADAPYFTNFFKKNTGMNPSDFRS</sequence>
<dbReference type="EMBL" id="BMKM01000001">
    <property type="protein sequence ID" value="GGE12951.1"/>
    <property type="molecule type" value="Genomic_DNA"/>
</dbReference>
<dbReference type="SMART" id="SM00342">
    <property type="entry name" value="HTH_ARAC"/>
    <property type="match status" value="1"/>
</dbReference>
<evidence type="ECO:0000313" key="5">
    <source>
        <dbReference type="EMBL" id="GGE12951.1"/>
    </source>
</evidence>
<organism evidence="5 6">
    <name type="scientific">Sphingobacterium cellulitidis</name>
    <dbReference type="NCBI Taxonomy" id="1768011"/>
    <lineage>
        <taxon>Bacteria</taxon>
        <taxon>Pseudomonadati</taxon>
        <taxon>Bacteroidota</taxon>
        <taxon>Sphingobacteriia</taxon>
        <taxon>Sphingobacteriales</taxon>
        <taxon>Sphingobacteriaceae</taxon>
        <taxon>Sphingobacterium</taxon>
    </lineage>
</organism>
<reference evidence="5" key="1">
    <citation type="journal article" date="2014" name="Int. J. Syst. Evol. Microbiol.">
        <title>Complete genome sequence of Corynebacterium casei LMG S-19264T (=DSM 44701T), isolated from a smear-ripened cheese.</title>
        <authorList>
            <consortium name="US DOE Joint Genome Institute (JGI-PGF)"/>
            <person name="Walter F."/>
            <person name="Albersmeier A."/>
            <person name="Kalinowski J."/>
            <person name="Ruckert C."/>
        </authorList>
    </citation>
    <scope>NUCLEOTIDE SEQUENCE</scope>
    <source>
        <strain evidence="5">CGMCC 1.15966</strain>
    </source>
</reference>
<name>A0A8H9KSQ5_9SPHI</name>
<dbReference type="PANTHER" id="PTHR43280">
    <property type="entry name" value="ARAC-FAMILY TRANSCRIPTIONAL REGULATOR"/>
    <property type="match status" value="1"/>
</dbReference>